<dbReference type="PANTHER" id="PTHR23502:SF132">
    <property type="entry name" value="POLYAMINE TRANSPORTER 2-RELATED"/>
    <property type="match status" value="1"/>
</dbReference>
<feature type="transmembrane region" description="Helical" evidence="6">
    <location>
        <begin position="72"/>
        <end position="91"/>
    </location>
</feature>
<evidence type="ECO:0000313" key="9">
    <source>
        <dbReference type="Proteomes" id="UP000241885"/>
    </source>
</evidence>
<feature type="transmembrane region" description="Helical" evidence="6">
    <location>
        <begin position="37"/>
        <end position="60"/>
    </location>
</feature>
<feature type="transmembrane region" description="Helical" evidence="6">
    <location>
        <begin position="365"/>
        <end position="387"/>
    </location>
</feature>
<dbReference type="PROSITE" id="PS50850">
    <property type="entry name" value="MFS"/>
    <property type="match status" value="1"/>
</dbReference>
<evidence type="ECO:0000256" key="5">
    <source>
        <dbReference type="ARBA" id="ARBA00023136"/>
    </source>
</evidence>
<name>A0A2R4BRB9_THAAR</name>
<dbReference type="Gene3D" id="1.20.1720.10">
    <property type="entry name" value="Multidrug resistance protein D"/>
    <property type="match status" value="1"/>
</dbReference>
<dbReference type="PANTHER" id="PTHR23502">
    <property type="entry name" value="MAJOR FACILITATOR SUPERFAMILY"/>
    <property type="match status" value="1"/>
</dbReference>
<evidence type="ECO:0000256" key="4">
    <source>
        <dbReference type="ARBA" id="ARBA00022989"/>
    </source>
</evidence>
<dbReference type="EMBL" id="CP028339">
    <property type="protein sequence ID" value="AVR89877.1"/>
    <property type="molecule type" value="Genomic_DNA"/>
</dbReference>
<feature type="transmembrane region" description="Helical" evidence="6">
    <location>
        <begin position="130"/>
        <end position="152"/>
    </location>
</feature>
<dbReference type="GO" id="GO:0022857">
    <property type="term" value="F:transmembrane transporter activity"/>
    <property type="evidence" value="ECO:0007669"/>
    <property type="project" value="InterPro"/>
</dbReference>
<dbReference type="GO" id="GO:0005886">
    <property type="term" value="C:plasma membrane"/>
    <property type="evidence" value="ECO:0007669"/>
    <property type="project" value="TreeGrafter"/>
</dbReference>
<evidence type="ECO:0000259" key="7">
    <source>
        <dbReference type="PROSITE" id="PS50850"/>
    </source>
</evidence>
<accession>A0A2R4BRB9</accession>
<reference evidence="8 9" key="1">
    <citation type="submission" date="2018-03" db="EMBL/GenBank/DDBJ databases">
        <title>Complete genome sequence of Thauera aromatica, a model organism for studying aromatic compound degradation under denitrifying conditions.</title>
        <authorList>
            <person name="Lo H.-Y."/>
            <person name="Goris T."/>
            <person name="Boll M."/>
            <person name="Mueller J.A."/>
        </authorList>
    </citation>
    <scope>NUCLEOTIDE SEQUENCE [LARGE SCALE GENOMIC DNA]</scope>
    <source>
        <strain evidence="8 9">K172</strain>
    </source>
</reference>
<feature type="transmembrane region" description="Helical" evidence="6">
    <location>
        <begin position="244"/>
        <end position="264"/>
    </location>
</feature>
<dbReference type="SUPFAM" id="SSF103473">
    <property type="entry name" value="MFS general substrate transporter"/>
    <property type="match status" value="1"/>
</dbReference>
<feature type="transmembrane region" description="Helical" evidence="6">
    <location>
        <begin position="334"/>
        <end position="353"/>
    </location>
</feature>
<dbReference type="RefSeq" id="WP_107222460.1">
    <property type="nucleotide sequence ID" value="NZ_CP028339.1"/>
</dbReference>
<dbReference type="InterPro" id="IPR011701">
    <property type="entry name" value="MFS"/>
</dbReference>
<feature type="transmembrane region" description="Helical" evidence="6">
    <location>
        <begin position="97"/>
        <end position="118"/>
    </location>
</feature>
<dbReference type="AlphaFoldDB" id="A0A2R4BRB9"/>
<dbReference type="OrthoDB" id="9814303at2"/>
<organism evidence="8 9">
    <name type="scientific">Thauera aromatica K172</name>
    <dbReference type="NCBI Taxonomy" id="44139"/>
    <lineage>
        <taxon>Bacteria</taxon>
        <taxon>Pseudomonadati</taxon>
        <taxon>Pseudomonadota</taxon>
        <taxon>Betaproteobacteria</taxon>
        <taxon>Rhodocyclales</taxon>
        <taxon>Zoogloeaceae</taxon>
        <taxon>Thauera</taxon>
    </lineage>
</organism>
<dbReference type="InterPro" id="IPR036259">
    <property type="entry name" value="MFS_trans_sf"/>
</dbReference>
<evidence type="ECO:0000256" key="1">
    <source>
        <dbReference type="ARBA" id="ARBA00004141"/>
    </source>
</evidence>
<feature type="transmembrane region" description="Helical" evidence="6">
    <location>
        <begin position="303"/>
        <end position="322"/>
    </location>
</feature>
<feature type="transmembrane region" description="Helical" evidence="6">
    <location>
        <begin position="276"/>
        <end position="297"/>
    </location>
</feature>
<dbReference type="Proteomes" id="UP000241885">
    <property type="component" value="Chromosome"/>
</dbReference>
<keyword evidence="3 6" id="KW-0812">Transmembrane</keyword>
<evidence type="ECO:0000256" key="2">
    <source>
        <dbReference type="ARBA" id="ARBA00022448"/>
    </source>
</evidence>
<proteinExistence type="predicted"/>
<keyword evidence="4 6" id="KW-1133">Transmembrane helix</keyword>
<evidence type="ECO:0000256" key="6">
    <source>
        <dbReference type="SAM" id="Phobius"/>
    </source>
</evidence>
<feature type="transmembrane region" description="Helical" evidence="6">
    <location>
        <begin position="210"/>
        <end position="238"/>
    </location>
</feature>
<dbReference type="KEGG" id="tak:Tharo_2996"/>
<protein>
    <submittedName>
        <fullName evidence="8">Bcr/CflA family drug exporter</fullName>
    </submittedName>
</protein>
<feature type="domain" description="Major facilitator superfamily (MFS) profile" evidence="7">
    <location>
        <begin position="6"/>
        <end position="392"/>
    </location>
</feature>
<evidence type="ECO:0000256" key="3">
    <source>
        <dbReference type="ARBA" id="ARBA00022692"/>
    </source>
</evidence>
<keyword evidence="2" id="KW-0813">Transport</keyword>
<dbReference type="Pfam" id="PF07690">
    <property type="entry name" value="MFS_1"/>
    <property type="match status" value="1"/>
</dbReference>
<sequence length="392" mass="40448">MSANLVVLALSLLLGIQPVTTDLYLPALPAITAEFGASLAQAQLTLSAMLLAFGLSQLVWGPVSDRFGRRPVLLIGLAGYTVAAAASAFAASMETLLVWRIIQGAAMGASVMCARALVRDLYTPEVGARVISKGLTGLGVIACLNLPIGGILAEVFGWRVTLLAPAVFAAGTLALVALRFRETLSAPNPHALAPATLLRTWARILRHPTFWAFTLLASASYAGLFTILAMSSFVFITLMGLSKLGYGLLMVSMTGSYLAGTVLCRYLLLRLGVIRTVMVGGGLTAAGGTLLGVLALAGAHTPMGLMPAIWLFAVGHGIHQACGQAGAVGPFPQAAGAASALSGFLMMLAAFGMGSGLGRVVDGTLFPMTNGVWLSGVATALVAWGLVRRVRL</sequence>
<dbReference type="InterPro" id="IPR020846">
    <property type="entry name" value="MFS_dom"/>
</dbReference>
<keyword evidence="5 6" id="KW-0472">Membrane</keyword>
<gene>
    <name evidence="8" type="ORF">Tharo_2996</name>
</gene>
<evidence type="ECO:0000313" key="8">
    <source>
        <dbReference type="EMBL" id="AVR89877.1"/>
    </source>
</evidence>
<comment type="subcellular location">
    <subcellularLocation>
        <location evidence="1">Membrane</location>
        <topology evidence="1">Multi-pass membrane protein</topology>
    </subcellularLocation>
</comment>
<dbReference type="GO" id="GO:1990961">
    <property type="term" value="P:xenobiotic detoxification by transmembrane export across the plasma membrane"/>
    <property type="evidence" value="ECO:0007669"/>
    <property type="project" value="TreeGrafter"/>
</dbReference>
<feature type="transmembrane region" description="Helical" evidence="6">
    <location>
        <begin position="158"/>
        <end position="178"/>
    </location>
</feature>
<keyword evidence="9" id="KW-1185">Reference proteome</keyword>